<dbReference type="InterPro" id="IPR036909">
    <property type="entry name" value="Cyt_c-like_dom_sf"/>
</dbReference>
<organism evidence="1 2">
    <name type="scientific">Aquimarina litoralis</name>
    <dbReference type="NCBI Taxonomy" id="584605"/>
    <lineage>
        <taxon>Bacteria</taxon>
        <taxon>Pseudomonadati</taxon>
        <taxon>Bacteroidota</taxon>
        <taxon>Flavobacteriia</taxon>
        <taxon>Flavobacteriales</taxon>
        <taxon>Flavobacteriaceae</taxon>
        <taxon>Aquimarina</taxon>
    </lineage>
</organism>
<dbReference type="SUPFAM" id="SSF46626">
    <property type="entry name" value="Cytochrome c"/>
    <property type="match status" value="1"/>
</dbReference>
<keyword evidence="2" id="KW-1185">Reference proteome</keyword>
<dbReference type="EMBL" id="BAAAGE010000002">
    <property type="protein sequence ID" value="GAA0721033.1"/>
    <property type="molecule type" value="Genomic_DNA"/>
</dbReference>
<evidence type="ECO:0008006" key="3">
    <source>
        <dbReference type="Google" id="ProtNLM"/>
    </source>
</evidence>
<sequence length="114" mass="12654">MKSFSKIKLICLLAVSIFYSCETNVEEETVAIEVCDDEISFSSDIKPIIDNNCIRCHGGSGNQAPDLTTFENISNNANRVRREVVNRTMPLGGSLSNNEIELIRCWIDNGALNN</sequence>
<dbReference type="RefSeq" id="WP_343912346.1">
    <property type="nucleotide sequence ID" value="NZ_BAAAGE010000002.1"/>
</dbReference>
<name>A0ABP3TYV5_9FLAO</name>
<evidence type="ECO:0000313" key="2">
    <source>
        <dbReference type="Proteomes" id="UP001501758"/>
    </source>
</evidence>
<dbReference type="Proteomes" id="UP001501758">
    <property type="component" value="Unassembled WGS sequence"/>
</dbReference>
<proteinExistence type="predicted"/>
<evidence type="ECO:0000313" key="1">
    <source>
        <dbReference type="EMBL" id="GAA0721033.1"/>
    </source>
</evidence>
<comment type="caution">
    <text evidence="1">The sequence shown here is derived from an EMBL/GenBank/DDBJ whole genome shotgun (WGS) entry which is preliminary data.</text>
</comment>
<dbReference type="PROSITE" id="PS51257">
    <property type="entry name" value="PROKAR_LIPOPROTEIN"/>
    <property type="match status" value="1"/>
</dbReference>
<protein>
    <recommendedName>
        <fullName evidence="3">Cytochrome c domain-containing protein</fullName>
    </recommendedName>
</protein>
<reference evidence="2" key="1">
    <citation type="journal article" date="2019" name="Int. J. Syst. Evol. Microbiol.">
        <title>The Global Catalogue of Microorganisms (GCM) 10K type strain sequencing project: providing services to taxonomists for standard genome sequencing and annotation.</title>
        <authorList>
            <consortium name="The Broad Institute Genomics Platform"/>
            <consortium name="The Broad Institute Genome Sequencing Center for Infectious Disease"/>
            <person name="Wu L."/>
            <person name="Ma J."/>
        </authorList>
    </citation>
    <scope>NUCLEOTIDE SEQUENCE [LARGE SCALE GENOMIC DNA]</scope>
    <source>
        <strain evidence="2">JCM 15974</strain>
    </source>
</reference>
<accession>A0ABP3TYV5</accession>
<gene>
    <name evidence="1" type="ORF">GCM10009430_21860</name>
</gene>